<feature type="region of interest" description="Disordered" evidence="1">
    <location>
        <begin position="136"/>
        <end position="221"/>
    </location>
</feature>
<evidence type="ECO:0000313" key="3">
    <source>
        <dbReference type="Proteomes" id="UP000821866"/>
    </source>
</evidence>
<keyword evidence="3" id="KW-1185">Reference proteome</keyword>
<evidence type="ECO:0000256" key="1">
    <source>
        <dbReference type="SAM" id="MobiDB-lite"/>
    </source>
</evidence>
<comment type="caution">
    <text evidence="2">The sequence shown here is derived from an EMBL/GenBank/DDBJ whole genome shotgun (WGS) entry which is preliminary data.</text>
</comment>
<proteinExistence type="predicted"/>
<dbReference type="EMBL" id="JABSTU010000001">
    <property type="protein sequence ID" value="KAH8042445.1"/>
    <property type="molecule type" value="Genomic_DNA"/>
</dbReference>
<gene>
    <name evidence="2" type="ORF">HPB51_023455</name>
</gene>
<dbReference type="AlphaFoldDB" id="A0A9J6F9A5"/>
<dbReference type="Proteomes" id="UP000821866">
    <property type="component" value="Chromosome 1"/>
</dbReference>
<name>A0A9J6F9A5_RHIMP</name>
<reference evidence="2" key="2">
    <citation type="submission" date="2021-09" db="EMBL/GenBank/DDBJ databases">
        <authorList>
            <person name="Jia N."/>
            <person name="Wang J."/>
            <person name="Shi W."/>
            <person name="Du L."/>
            <person name="Sun Y."/>
            <person name="Zhan W."/>
            <person name="Jiang J."/>
            <person name="Wang Q."/>
            <person name="Zhang B."/>
            <person name="Ji P."/>
            <person name="Sakyi L.B."/>
            <person name="Cui X."/>
            <person name="Yuan T."/>
            <person name="Jiang B."/>
            <person name="Yang W."/>
            <person name="Lam T.T.-Y."/>
            <person name="Chang Q."/>
            <person name="Ding S."/>
            <person name="Wang X."/>
            <person name="Zhu J."/>
            <person name="Ruan X."/>
            <person name="Zhao L."/>
            <person name="Wei J."/>
            <person name="Que T."/>
            <person name="Du C."/>
            <person name="Cheng J."/>
            <person name="Dai P."/>
            <person name="Han X."/>
            <person name="Huang E."/>
            <person name="Gao Y."/>
            <person name="Liu J."/>
            <person name="Shao H."/>
            <person name="Ye R."/>
            <person name="Li L."/>
            <person name="Wei W."/>
            <person name="Wang X."/>
            <person name="Wang C."/>
            <person name="Huo Q."/>
            <person name="Li W."/>
            <person name="Guo W."/>
            <person name="Chen H."/>
            <person name="Chen S."/>
            <person name="Zhou L."/>
            <person name="Zhou L."/>
            <person name="Ni X."/>
            <person name="Tian J."/>
            <person name="Zhou Y."/>
            <person name="Sheng Y."/>
            <person name="Liu T."/>
            <person name="Pan Y."/>
            <person name="Xia L."/>
            <person name="Li J."/>
            <person name="Zhao F."/>
            <person name="Cao W."/>
        </authorList>
    </citation>
    <scope>NUCLEOTIDE SEQUENCE</scope>
    <source>
        <strain evidence="2">Rmic-2018</strain>
        <tissue evidence="2">Larvae</tissue>
    </source>
</reference>
<accession>A0A9J6F9A5</accession>
<evidence type="ECO:0000313" key="2">
    <source>
        <dbReference type="EMBL" id="KAH8042445.1"/>
    </source>
</evidence>
<feature type="region of interest" description="Disordered" evidence="1">
    <location>
        <begin position="69"/>
        <end position="91"/>
    </location>
</feature>
<organism evidence="2 3">
    <name type="scientific">Rhipicephalus microplus</name>
    <name type="common">Cattle tick</name>
    <name type="synonym">Boophilus microplus</name>
    <dbReference type="NCBI Taxonomy" id="6941"/>
    <lineage>
        <taxon>Eukaryota</taxon>
        <taxon>Metazoa</taxon>
        <taxon>Ecdysozoa</taxon>
        <taxon>Arthropoda</taxon>
        <taxon>Chelicerata</taxon>
        <taxon>Arachnida</taxon>
        <taxon>Acari</taxon>
        <taxon>Parasitiformes</taxon>
        <taxon>Ixodida</taxon>
        <taxon>Ixodoidea</taxon>
        <taxon>Ixodidae</taxon>
        <taxon>Rhipicephalinae</taxon>
        <taxon>Rhipicephalus</taxon>
        <taxon>Boophilus</taxon>
    </lineage>
</organism>
<dbReference type="VEuPathDB" id="VectorBase:LOC119186262"/>
<reference evidence="2" key="1">
    <citation type="journal article" date="2020" name="Cell">
        <title>Large-Scale Comparative Analyses of Tick Genomes Elucidate Their Genetic Diversity and Vector Capacities.</title>
        <authorList>
            <consortium name="Tick Genome and Microbiome Consortium (TIGMIC)"/>
            <person name="Jia N."/>
            <person name="Wang J."/>
            <person name="Shi W."/>
            <person name="Du L."/>
            <person name="Sun Y."/>
            <person name="Zhan W."/>
            <person name="Jiang J.F."/>
            <person name="Wang Q."/>
            <person name="Zhang B."/>
            <person name="Ji P."/>
            <person name="Bell-Sakyi L."/>
            <person name="Cui X.M."/>
            <person name="Yuan T.T."/>
            <person name="Jiang B.G."/>
            <person name="Yang W.F."/>
            <person name="Lam T.T."/>
            <person name="Chang Q.C."/>
            <person name="Ding S.J."/>
            <person name="Wang X.J."/>
            <person name="Zhu J.G."/>
            <person name="Ruan X.D."/>
            <person name="Zhao L."/>
            <person name="Wei J.T."/>
            <person name="Ye R.Z."/>
            <person name="Que T.C."/>
            <person name="Du C.H."/>
            <person name="Zhou Y.H."/>
            <person name="Cheng J.X."/>
            <person name="Dai P.F."/>
            <person name="Guo W.B."/>
            <person name="Han X.H."/>
            <person name="Huang E.J."/>
            <person name="Li L.F."/>
            <person name="Wei W."/>
            <person name="Gao Y.C."/>
            <person name="Liu J.Z."/>
            <person name="Shao H.Z."/>
            <person name="Wang X."/>
            <person name="Wang C.C."/>
            <person name="Yang T.C."/>
            <person name="Huo Q.B."/>
            <person name="Li W."/>
            <person name="Chen H.Y."/>
            <person name="Chen S.E."/>
            <person name="Zhou L.G."/>
            <person name="Ni X.B."/>
            <person name="Tian J.H."/>
            <person name="Sheng Y."/>
            <person name="Liu T."/>
            <person name="Pan Y.S."/>
            <person name="Xia L.Y."/>
            <person name="Li J."/>
            <person name="Zhao F."/>
            <person name="Cao W.C."/>
        </authorList>
    </citation>
    <scope>NUCLEOTIDE SEQUENCE</scope>
    <source>
        <strain evidence="2">Rmic-2018</strain>
    </source>
</reference>
<protein>
    <submittedName>
        <fullName evidence="2">Uncharacterized protein</fullName>
    </submittedName>
</protein>
<feature type="compositionally biased region" description="Basic and acidic residues" evidence="1">
    <location>
        <begin position="69"/>
        <end position="87"/>
    </location>
</feature>
<sequence length="221" mass="24483">MPRCCCQKAAVSPIKKRLCRHHPPRQPHRQETEKTGGIAVSFLSWSPRTRPTMLQPDLERRMEEQFSKVKTRVDERRGSERAYKEGESVPVQGLRPGDPKWLIGVIERRSSAVTYLVRVGSEDRFMHVENLRPRYFESGEEGPSERLCFAPSSIPDPESEAPPTSPRPLPVRASSRSATAPPEQPGDSAPSEQPIASPHQGSAPATSPLRIPASPLGAQIL</sequence>